<dbReference type="NCBIfam" id="TIGR01352">
    <property type="entry name" value="tonB_Cterm"/>
    <property type="match status" value="1"/>
</dbReference>
<evidence type="ECO:0000313" key="12">
    <source>
        <dbReference type="Proteomes" id="UP000823661"/>
    </source>
</evidence>
<dbReference type="PANTHER" id="PTHR33446">
    <property type="entry name" value="PROTEIN TONB-RELATED"/>
    <property type="match status" value="1"/>
</dbReference>
<evidence type="ECO:0000256" key="1">
    <source>
        <dbReference type="ARBA" id="ARBA00004383"/>
    </source>
</evidence>
<feature type="domain" description="TonB C-terminal" evidence="10">
    <location>
        <begin position="356"/>
        <end position="452"/>
    </location>
</feature>
<keyword evidence="6" id="KW-0812">Transmembrane</keyword>
<dbReference type="InterPro" id="IPR007484">
    <property type="entry name" value="Peptidase_M28"/>
</dbReference>
<evidence type="ECO:0000256" key="3">
    <source>
        <dbReference type="ARBA" id="ARBA00022448"/>
    </source>
</evidence>
<evidence type="ECO:0000256" key="9">
    <source>
        <dbReference type="ARBA" id="ARBA00023136"/>
    </source>
</evidence>
<keyword evidence="5" id="KW-0997">Cell inner membrane</keyword>
<dbReference type="Gene3D" id="3.30.1150.10">
    <property type="match status" value="1"/>
</dbReference>
<evidence type="ECO:0000256" key="5">
    <source>
        <dbReference type="ARBA" id="ARBA00022519"/>
    </source>
</evidence>
<comment type="subcellular location">
    <subcellularLocation>
        <location evidence="1">Cell inner membrane</location>
        <topology evidence="1">Single-pass membrane protein</topology>
        <orientation evidence="1">Periplasmic side</orientation>
    </subcellularLocation>
</comment>
<dbReference type="AlphaFoldDB" id="A0A9D9HH41"/>
<organism evidence="11 12">
    <name type="scientific">Candidatus Cryptobacteroides intestinavium</name>
    <dbReference type="NCBI Taxonomy" id="2840766"/>
    <lineage>
        <taxon>Bacteria</taxon>
        <taxon>Pseudomonadati</taxon>
        <taxon>Bacteroidota</taxon>
        <taxon>Bacteroidia</taxon>
        <taxon>Bacteroidales</taxon>
        <taxon>Candidatus Cryptobacteroides</taxon>
    </lineage>
</organism>
<name>A0A9D9HH41_9BACT</name>
<accession>A0A9D9HH41</accession>
<evidence type="ECO:0000256" key="6">
    <source>
        <dbReference type="ARBA" id="ARBA00022692"/>
    </source>
</evidence>
<dbReference type="PANTHER" id="PTHR33446:SF2">
    <property type="entry name" value="PROTEIN TONB"/>
    <property type="match status" value="1"/>
</dbReference>
<evidence type="ECO:0000259" key="10">
    <source>
        <dbReference type="PROSITE" id="PS52015"/>
    </source>
</evidence>
<proteinExistence type="inferred from homology"/>
<dbReference type="PROSITE" id="PS52015">
    <property type="entry name" value="TONB_CTD"/>
    <property type="match status" value="1"/>
</dbReference>
<dbReference type="Pfam" id="PF04389">
    <property type="entry name" value="Peptidase_M28"/>
    <property type="match status" value="1"/>
</dbReference>
<dbReference type="Pfam" id="PF03544">
    <property type="entry name" value="TonB_C"/>
    <property type="match status" value="1"/>
</dbReference>
<gene>
    <name evidence="11" type="ORF">IAC06_00120</name>
</gene>
<dbReference type="InterPro" id="IPR006260">
    <property type="entry name" value="TonB/TolA_C"/>
</dbReference>
<dbReference type="GO" id="GO:0031992">
    <property type="term" value="F:energy transducer activity"/>
    <property type="evidence" value="ECO:0007669"/>
    <property type="project" value="TreeGrafter"/>
</dbReference>
<sequence>MGEYILKSGIAVLAAFMLPCTVSHAQYRSDAAYSSLYDSETVKAFKEDVVFLSSAALEGRAPGSEGEKEAAEYLYSRLSGYGVDMLCSEEGDTFGIAMDDGDTLTSRNITGFIQGYDKDLKDRYIVIGARMDNIGVHTMTVDGKEVDQIYYGANGNASGMSVMIELARMLRTNSLLLRRSVILVGFGSSSMTYAGAWYFLNRTFAADADRIDAMINLDMLGTVDNGFYAYTSSNADMNALISELGRELQPVLPEIVADEPYPSDHRAFYAKEIPSVMLTSGKYPEHNTSRDTGSIIDYGMMEKALEYAYNLTVMVANTDGPLSFRPRELVPRGPSYDDVVSFNDCDVKPIFLNSQDPAQFLQRWVYQYLKYPQSAVEEGVQGRVVVDFIIDKDGKVTDARVIRSVDPRLDEEALRVVNASPKWRPGRVNGEKVRTSMTLPIEFILEKKSDRRIGIKR</sequence>
<reference evidence="11" key="2">
    <citation type="journal article" date="2021" name="PeerJ">
        <title>Extensive microbial diversity within the chicken gut microbiome revealed by metagenomics and culture.</title>
        <authorList>
            <person name="Gilroy R."/>
            <person name="Ravi A."/>
            <person name="Getino M."/>
            <person name="Pursley I."/>
            <person name="Horton D.L."/>
            <person name="Alikhan N.F."/>
            <person name="Baker D."/>
            <person name="Gharbi K."/>
            <person name="Hall N."/>
            <person name="Watson M."/>
            <person name="Adriaenssens E.M."/>
            <person name="Foster-Nyarko E."/>
            <person name="Jarju S."/>
            <person name="Secka A."/>
            <person name="Antonio M."/>
            <person name="Oren A."/>
            <person name="Chaudhuri R.R."/>
            <person name="La Ragione R."/>
            <person name="Hildebrand F."/>
            <person name="Pallen M.J."/>
        </authorList>
    </citation>
    <scope>NUCLEOTIDE SEQUENCE</scope>
    <source>
        <strain evidence="11">B1-20833</strain>
    </source>
</reference>
<dbReference type="Gene3D" id="3.40.630.10">
    <property type="entry name" value="Zn peptidases"/>
    <property type="match status" value="1"/>
</dbReference>
<keyword evidence="8" id="KW-1133">Transmembrane helix</keyword>
<dbReference type="GO" id="GO:0098797">
    <property type="term" value="C:plasma membrane protein complex"/>
    <property type="evidence" value="ECO:0007669"/>
    <property type="project" value="TreeGrafter"/>
</dbReference>
<dbReference type="Proteomes" id="UP000823661">
    <property type="component" value="Unassembled WGS sequence"/>
</dbReference>
<comment type="caution">
    <text evidence="11">The sequence shown here is derived from an EMBL/GenBank/DDBJ whole genome shotgun (WGS) entry which is preliminary data.</text>
</comment>
<protein>
    <submittedName>
        <fullName evidence="11">TonB family protein</fullName>
    </submittedName>
</protein>
<dbReference type="InterPro" id="IPR037682">
    <property type="entry name" value="TonB_C"/>
</dbReference>
<keyword evidence="7" id="KW-0653">Protein transport</keyword>
<dbReference type="InterPro" id="IPR051045">
    <property type="entry name" value="TonB-dependent_transducer"/>
</dbReference>
<evidence type="ECO:0000256" key="8">
    <source>
        <dbReference type="ARBA" id="ARBA00022989"/>
    </source>
</evidence>
<evidence type="ECO:0000256" key="7">
    <source>
        <dbReference type="ARBA" id="ARBA00022927"/>
    </source>
</evidence>
<dbReference type="SUPFAM" id="SSF74653">
    <property type="entry name" value="TolA/TonB C-terminal domain"/>
    <property type="match status" value="1"/>
</dbReference>
<evidence type="ECO:0000256" key="4">
    <source>
        <dbReference type="ARBA" id="ARBA00022475"/>
    </source>
</evidence>
<evidence type="ECO:0000313" key="11">
    <source>
        <dbReference type="EMBL" id="MBO8451276.1"/>
    </source>
</evidence>
<reference evidence="11" key="1">
    <citation type="submission" date="2020-10" db="EMBL/GenBank/DDBJ databases">
        <authorList>
            <person name="Gilroy R."/>
        </authorList>
    </citation>
    <scope>NUCLEOTIDE SEQUENCE</scope>
    <source>
        <strain evidence="11">B1-20833</strain>
    </source>
</reference>
<dbReference type="GO" id="GO:0055085">
    <property type="term" value="P:transmembrane transport"/>
    <property type="evidence" value="ECO:0007669"/>
    <property type="project" value="InterPro"/>
</dbReference>
<evidence type="ECO:0000256" key="2">
    <source>
        <dbReference type="ARBA" id="ARBA00006555"/>
    </source>
</evidence>
<keyword evidence="3" id="KW-0813">Transport</keyword>
<keyword evidence="4" id="KW-1003">Cell membrane</keyword>
<dbReference type="GO" id="GO:0015031">
    <property type="term" value="P:protein transport"/>
    <property type="evidence" value="ECO:0007669"/>
    <property type="project" value="UniProtKB-KW"/>
</dbReference>
<dbReference type="EMBL" id="JADIMI010000003">
    <property type="protein sequence ID" value="MBO8451276.1"/>
    <property type="molecule type" value="Genomic_DNA"/>
</dbReference>
<comment type="similarity">
    <text evidence="2">Belongs to the TonB family.</text>
</comment>
<dbReference type="SUPFAM" id="SSF53187">
    <property type="entry name" value="Zn-dependent exopeptidases"/>
    <property type="match status" value="1"/>
</dbReference>
<keyword evidence="9" id="KW-0472">Membrane</keyword>